<protein>
    <submittedName>
        <fullName evidence="1">DUF1116 domain-containing protein</fullName>
    </submittedName>
</protein>
<keyword evidence="2" id="KW-1185">Reference proteome</keyword>
<evidence type="ECO:0000313" key="2">
    <source>
        <dbReference type="Proteomes" id="UP001629230"/>
    </source>
</evidence>
<dbReference type="RefSeq" id="WP_408179630.1">
    <property type="nucleotide sequence ID" value="NZ_JAQQEZ010000023.1"/>
</dbReference>
<dbReference type="Gene3D" id="3.90.1700.10">
    <property type="entry name" value="v583 domain like"/>
    <property type="match status" value="1"/>
</dbReference>
<gene>
    <name evidence="1" type="ORF">PQR57_27750</name>
</gene>
<evidence type="ECO:0000313" key="1">
    <source>
        <dbReference type="EMBL" id="MFM0004807.1"/>
    </source>
</evidence>
<dbReference type="InterPro" id="IPR024033">
    <property type="entry name" value="OXTCase_su_AllG_h-dom"/>
</dbReference>
<dbReference type="InterPro" id="IPR009499">
    <property type="entry name" value="AllG-like"/>
</dbReference>
<name>A0ABW9AW27_9BURK</name>
<comment type="caution">
    <text evidence="1">The sequence shown here is derived from an EMBL/GenBank/DDBJ whole genome shotgun (WGS) entry which is preliminary data.</text>
</comment>
<dbReference type="EMBL" id="JAQQEZ010000023">
    <property type="protein sequence ID" value="MFM0004807.1"/>
    <property type="molecule type" value="Genomic_DNA"/>
</dbReference>
<reference evidence="1 2" key="1">
    <citation type="journal article" date="2024" name="Chem. Sci.">
        <title>Discovery of megapolipeptins by genome mining of a Burkholderiales bacteria collection.</title>
        <authorList>
            <person name="Paulo B.S."/>
            <person name="Recchia M.J.J."/>
            <person name="Lee S."/>
            <person name="Fergusson C.H."/>
            <person name="Romanowski S.B."/>
            <person name="Hernandez A."/>
            <person name="Krull N."/>
            <person name="Liu D.Y."/>
            <person name="Cavanagh H."/>
            <person name="Bos A."/>
            <person name="Gray C.A."/>
            <person name="Murphy B.T."/>
            <person name="Linington R.G."/>
            <person name="Eustaquio A.S."/>
        </authorList>
    </citation>
    <scope>NUCLEOTIDE SEQUENCE [LARGE SCALE GENOMIC DNA]</scope>
    <source>
        <strain evidence="1 2">RL17-350-BIC-A</strain>
    </source>
</reference>
<organism evidence="1 2">
    <name type="scientific">Paraburkholderia dipogonis</name>
    <dbReference type="NCBI Taxonomy" id="1211383"/>
    <lineage>
        <taxon>Bacteria</taxon>
        <taxon>Pseudomonadati</taxon>
        <taxon>Pseudomonadota</taxon>
        <taxon>Betaproteobacteria</taxon>
        <taxon>Burkholderiales</taxon>
        <taxon>Burkholderiaceae</taxon>
        <taxon>Paraburkholderia</taxon>
    </lineage>
</organism>
<dbReference type="Pfam" id="PF06545">
    <property type="entry name" value="AllG"/>
    <property type="match status" value="1"/>
</dbReference>
<dbReference type="Gene3D" id="1.10.10.660">
    <property type="entry name" value="conserved protein of unknown function from Enterococcus faecalis V583"/>
    <property type="match status" value="1"/>
</dbReference>
<dbReference type="Proteomes" id="UP001629230">
    <property type="component" value="Unassembled WGS sequence"/>
</dbReference>
<proteinExistence type="predicted"/>
<accession>A0ABW9AW27</accession>
<sequence>MTSPVQDAALQRLQAVRPQWRAVRFARNAVGLPEFTLLHAGPPYEDPCRPPPPVLSSAVLCCLYEGWAASEQDAEHLIATGRVKLVSAQSYGVVTPLAAVISGSTALVEAGDPTGAAWSLLGSGAGPQLRFGSRDPAILDRMKWRDSILAPALDTALRGEPVDLLALARHGLDNGDDLHARTTAASAALYDVLSARLTDSSIHTMLQQTPLFFLTLWMAACRLMTSAAAQNADPASTLVVSLAGNGIDVGIQLAGRPSLWHTAAAAAPAGPAINPALKVATAPLTGDSGVIDVAGFGAQALALAPEPAGAFAAWLPPEWQREQAQLYAGSHPCFTDLHCGLDAARVALHRIAPLAAIAMIGADGRAGLLGRGLFAVPQSLFASAVQSLETRCS</sequence>
<dbReference type="Gene3D" id="3.90.1710.10">
    <property type="entry name" value="Enterococcus faecalis V583 domain"/>
    <property type="match status" value="1"/>
</dbReference>